<feature type="region of interest" description="Disordered" evidence="2">
    <location>
        <begin position="1"/>
        <end position="33"/>
    </location>
</feature>
<dbReference type="InterPro" id="IPR007608">
    <property type="entry name" value="Senescence_reg_S40"/>
</dbReference>
<proteinExistence type="inferred from homology"/>
<sequence>MDMKRIWRHPSPVEDPDPESDPARPPATPEKRSAAAGYMPAFRQLVVFAIAVLMLLPLFLLLSRSGISLDRFVKASFEKEVCEGSGRTLKGRDLSRGFLFSSRF</sequence>
<evidence type="ECO:0000256" key="3">
    <source>
        <dbReference type="SAM" id="Phobius"/>
    </source>
</evidence>
<name>A0A9D5CSX8_9LILI</name>
<keyword evidence="3" id="KW-1133">Transmembrane helix</keyword>
<dbReference type="Proteomes" id="UP001085076">
    <property type="component" value="Miscellaneous, Linkage group lg03"/>
</dbReference>
<keyword evidence="5" id="KW-1185">Reference proteome</keyword>
<reference evidence="4" key="1">
    <citation type="submission" date="2021-03" db="EMBL/GenBank/DDBJ databases">
        <authorList>
            <person name="Li Z."/>
            <person name="Yang C."/>
        </authorList>
    </citation>
    <scope>NUCLEOTIDE SEQUENCE</scope>
    <source>
        <strain evidence="4">Dzin_1.0</strain>
        <tissue evidence="4">Leaf</tissue>
    </source>
</reference>
<evidence type="ECO:0000256" key="2">
    <source>
        <dbReference type="SAM" id="MobiDB-lite"/>
    </source>
</evidence>
<organism evidence="4 5">
    <name type="scientific">Dioscorea zingiberensis</name>
    <dbReference type="NCBI Taxonomy" id="325984"/>
    <lineage>
        <taxon>Eukaryota</taxon>
        <taxon>Viridiplantae</taxon>
        <taxon>Streptophyta</taxon>
        <taxon>Embryophyta</taxon>
        <taxon>Tracheophyta</taxon>
        <taxon>Spermatophyta</taxon>
        <taxon>Magnoliopsida</taxon>
        <taxon>Liliopsida</taxon>
        <taxon>Dioscoreales</taxon>
        <taxon>Dioscoreaceae</taxon>
        <taxon>Dioscorea</taxon>
    </lineage>
</organism>
<dbReference type="Pfam" id="PF04520">
    <property type="entry name" value="Senescence_reg"/>
    <property type="match status" value="1"/>
</dbReference>
<comment type="similarity">
    <text evidence="1">Belongs to the senescence regulator S40 family.</text>
</comment>
<protein>
    <submittedName>
        <fullName evidence="4">Uncharacterized protein</fullName>
    </submittedName>
</protein>
<accession>A0A9D5CSX8</accession>
<evidence type="ECO:0000313" key="4">
    <source>
        <dbReference type="EMBL" id="KAJ0979206.1"/>
    </source>
</evidence>
<comment type="caution">
    <text evidence="4">The sequence shown here is derived from an EMBL/GenBank/DDBJ whole genome shotgun (WGS) entry which is preliminary data.</text>
</comment>
<feature type="transmembrane region" description="Helical" evidence="3">
    <location>
        <begin position="41"/>
        <end position="62"/>
    </location>
</feature>
<keyword evidence="3" id="KW-0472">Membrane</keyword>
<evidence type="ECO:0000313" key="5">
    <source>
        <dbReference type="Proteomes" id="UP001085076"/>
    </source>
</evidence>
<dbReference type="GO" id="GO:0010150">
    <property type="term" value="P:leaf senescence"/>
    <property type="evidence" value="ECO:0007669"/>
    <property type="project" value="UniProtKB-ARBA"/>
</dbReference>
<dbReference type="AlphaFoldDB" id="A0A9D5CSX8"/>
<dbReference type="EMBL" id="JAGGNH010000003">
    <property type="protein sequence ID" value="KAJ0979206.1"/>
    <property type="molecule type" value="Genomic_DNA"/>
</dbReference>
<reference evidence="4" key="2">
    <citation type="journal article" date="2022" name="Hortic Res">
        <title>The genome of Dioscorea zingiberensis sheds light on the biosynthesis, origin and evolution of the medicinally important diosgenin saponins.</title>
        <authorList>
            <person name="Li Y."/>
            <person name="Tan C."/>
            <person name="Li Z."/>
            <person name="Guo J."/>
            <person name="Li S."/>
            <person name="Chen X."/>
            <person name="Wang C."/>
            <person name="Dai X."/>
            <person name="Yang H."/>
            <person name="Song W."/>
            <person name="Hou L."/>
            <person name="Xu J."/>
            <person name="Tong Z."/>
            <person name="Xu A."/>
            <person name="Yuan X."/>
            <person name="Wang W."/>
            <person name="Yang Q."/>
            <person name="Chen L."/>
            <person name="Sun Z."/>
            <person name="Wang K."/>
            <person name="Pan B."/>
            <person name="Chen J."/>
            <person name="Bao Y."/>
            <person name="Liu F."/>
            <person name="Qi X."/>
            <person name="Gang D.R."/>
            <person name="Wen J."/>
            <person name="Li J."/>
        </authorList>
    </citation>
    <scope>NUCLEOTIDE SEQUENCE</scope>
    <source>
        <strain evidence="4">Dzin_1.0</strain>
    </source>
</reference>
<keyword evidence="3" id="KW-0812">Transmembrane</keyword>
<evidence type="ECO:0000256" key="1">
    <source>
        <dbReference type="ARBA" id="ARBA00034773"/>
    </source>
</evidence>
<gene>
    <name evidence="4" type="ORF">J5N97_014680</name>
</gene>